<evidence type="ECO:0000256" key="1">
    <source>
        <dbReference type="SAM" id="SignalP"/>
    </source>
</evidence>
<dbReference type="AlphaFoldDB" id="A0A1G9SNV1"/>
<feature type="signal peptide" evidence="1">
    <location>
        <begin position="1"/>
        <end position="20"/>
    </location>
</feature>
<proteinExistence type="predicted"/>
<dbReference type="RefSeq" id="WP_176780309.1">
    <property type="nucleotide sequence ID" value="NZ_FNHG01000010.1"/>
</dbReference>
<dbReference type="Pfam" id="PF14534">
    <property type="entry name" value="DUF4440"/>
    <property type="match status" value="1"/>
</dbReference>
<sequence length="169" mass="18401">MSGLRAGLCLIMLAAAPAWAEDAADTALDARFAELDRQVFELGYNGCDLELMAALTSEDLEFYHDIGGVTLGRAAFIDSIDRNICGPDYHVTRALVPGSLVLHPLYDNGVLYGAVQSGEHMFSIVRPGAEPELTGRAGFTTLWRLEGEAWRMSRVLSFDHQPVTAAENE</sequence>
<dbReference type="EMBL" id="FNHG01000010">
    <property type="protein sequence ID" value="SDM37193.1"/>
    <property type="molecule type" value="Genomic_DNA"/>
</dbReference>
<keyword evidence="4" id="KW-1185">Reference proteome</keyword>
<protein>
    <recommendedName>
        <fullName evidence="2">DUF4440 domain-containing protein</fullName>
    </recommendedName>
</protein>
<dbReference type="SUPFAM" id="SSF54427">
    <property type="entry name" value="NTF2-like"/>
    <property type="match status" value="1"/>
</dbReference>
<accession>A0A1G9SNV1</accession>
<gene>
    <name evidence="3" type="ORF">SAMN04488568_11022</name>
</gene>
<keyword evidence="1" id="KW-0732">Signal</keyword>
<reference evidence="3 4" key="1">
    <citation type="submission" date="2016-10" db="EMBL/GenBank/DDBJ databases">
        <authorList>
            <person name="de Groot N.N."/>
        </authorList>
    </citation>
    <scope>NUCLEOTIDE SEQUENCE [LARGE SCALE GENOMIC DNA]</scope>
    <source>
        <strain evidence="3 4">DSM 16077</strain>
    </source>
</reference>
<dbReference type="Gene3D" id="3.10.450.50">
    <property type="match status" value="1"/>
</dbReference>
<dbReference type="InterPro" id="IPR027843">
    <property type="entry name" value="DUF4440"/>
</dbReference>
<feature type="chain" id="PRO_5011455848" description="DUF4440 domain-containing protein" evidence="1">
    <location>
        <begin position="21"/>
        <end position="169"/>
    </location>
</feature>
<name>A0A1G9SNV1_9PROT</name>
<evidence type="ECO:0000313" key="4">
    <source>
        <dbReference type="Proteomes" id="UP000199759"/>
    </source>
</evidence>
<organism evidence="3 4">
    <name type="scientific">Maricaulis salignorans</name>
    <dbReference type="NCBI Taxonomy" id="144026"/>
    <lineage>
        <taxon>Bacteria</taxon>
        <taxon>Pseudomonadati</taxon>
        <taxon>Pseudomonadota</taxon>
        <taxon>Alphaproteobacteria</taxon>
        <taxon>Maricaulales</taxon>
        <taxon>Maricaulaceae</taxon>
        <taxon>Maricaulis</taxon>
    </lineage>
</organism>
<dbReference type="Proteomes" id="UP000199759">
    <property type="component" value="Unassembled WGS sequence"/>
</dbReference>
<evidence type="ECO:0000259" key="2">
    <source>
        <dbReference type="Pfam" id="PF14534"/>
    </source>
</evidence>
<dbReference type="InterPro" id="IPR032710">
    <property type="entry name" value="NTF2-like_dom_sf"/>
</dbReference>
<feature type="domain" description="DUF4440" evidence="2">
    <location>
        <begin position="35"/>
        <end position="152"/>
    </location>
</feature>
<dbReference type="STRING" id="144026.SAMN04488568_11022"/>
<evidence type="ECO:0000313" key="3">
    <source>
        <dbReference type="EMBL" id="SDM37193.1"/>
    </source>
</evidence>